<evidence type="ECO:0000256" key="1">
    <source>
        <dbReference type="SAM" id="MobiDB-lite"/>
    </source>
</evidence>
<keyword evidence="2" id="KW-1133">Transmembrane helix</keyword>
<keyword evidence="2" id="KW-0812">Transmembrane</keyword>
<dbReference type="GeneID" id="80535475"/>
<sequence length="169" mass="19070">MCFIFGNKRAITKDVEKSQQMFLISLKIPLALIAIEGIIYFFLLYLRARVMNPQRRGGSRDTRSAFPTVEVRSARSRPARRGACACRCCPHVTDHEVHGTTVIGTGDDVGRERSAPHSTSDEAILQRLGRIEARLKDVCDWIAEQRQQTRVLTRQDASAALQKTYQNPI</sequence>
<dbReference type="EMBL" id="MF360789">
    <property type="protein sequence ID" value="AUW34385.1"/>
    <property type="molecule type" value="Viral_cRNA"/>
</dbReference>
<protein>
    <submittedName>
        <fullName evidence="3">ORF4</fullName>
    </submittedName>
</protein>
<keyword evidence="4" id="KW-1185">Reference proteome</keyword>
<dbReference type="KEGG" id="vg:80535475"/>
<evidence type="ECO:0000256" key="2">
    <source>
        <dbReference type="SAM" id="Phobius"/>
    </source>
</evidence>
<dbReference type="Proteomes" id="UP000678453">
    <property type="component" value="Segment"/>
</dbReference>
<organism evidence="3">
    <name type="scientific">Blacklegged tick chuvirus 2</name>
    <dbReference type="NCBI Taxonomy" id="2079604"/>
    <lineage>
        <taxon>Viruses</taxon>
        <taxon>Riboviria</taxon>
        <taxon>Orthornavirae</taxon>
        <taxon>Negarnaviricota</taxon>
        <taxon>Haploviricotina</taxon>
        <taxon>Monjiviricetes</taxon>
        <taxon>Jingchuvirales</taxon>
        <taxon>Chuviridae</taxon>
        <taxon>Nigecruvirus</taxon>
        <taxon>Nigecruvirus ixodes</taxon>
    </lineage>
</organism>
<dbReference type="RefSeq" id="YP_010797549.1">
    <property type="nucleotide sequence ID" value="NC_076200.1"/>
</dbReference>
<feature type="transmembrane region" description="Helical" evidence="2">
    <location>
        <begin position="22"/>
        <end position="46"/>
    </location>
</feature>
<feature type="region of interest" description="Disordered" evidence="1">
    <location>
        <begin position="100"/>
        <end position="121"/>
    </location>
</feature>
<feature type="region of interest" description="Disordered" evidence="1">
    <location>
        <begin position="54"/>
        <end position="74"/>
    </location>
</feature>
<accession>A0A2K9YNG7</accession>
<keyword evidence="2" id="KW-0472">Membrane</keyword>
<name>A0A2K9YNG7_9VIRU</name>
<evidence type="ECO:0000313" key="4">
    <source>
        <dbReference type="Proteomes" id="UP000678453"/>
    </source>
</evidence>
<proteinExistence type="predicted"/>
<reference evidence="3" key="1">
    <citation type="submission" date="2017-06" db="EMBL/GenBank/DDBJ databases">
        <title>Virome of ticks in the Northeast.</title>
        <authorList>
            <person name="Tokarz R."/>
            <person name="Tagliafierro T."/>
            <person name="Sameroff S."/>
            <person name="Lipkin W.I."/>
        </authorList>
    </citation>
    <scope>NUCLEOTIDE SEQUENCE</scope>
    <source>
        <strain evidence="3">RTS126</strain>
    </source>
</reference>
<evidence type="ECO:0000313" key="3">
    <source>
        <dbReference type="EMBL" id="AUW34385.1"/>
    </source>
</evidence>